<feature type="domain" description="Major facilitator superfamily (MFS) profile" evidence="8">
    <location>
        <begin position="71"/>
        <end position="537"/>
    </location>
</feature>
<feature type="transmembrane region" description="Helical" evidence="7">
    <location>
        <begin position="394"/>
        <end position="412"/>
    </location>
</feature>
<feature type="transmembrane region" description="Helical" evidence="7">
    <location>
        <begin position="332"/>
        <end position="353"/>
    </location>
</feature>
<dbReference type="EMBL" id="AZFF01000014">
    <property type="protein sequence ID" value="KRL53859.1"/>
    <property type="molecule type" value="Genomic_DNA"/>
</dbReference>
<dbReference type="Pfam" id="PF07690">
    <property type="entry name" value="MFS_1"/>
    <property type="match status" value="1"/>
</dbReference>
<keyword evidence="2" id="KW-0813">Transport</keyword>
<feature type="transmembrane region" description="Helical" evidence="7">
    <location>
        <begin position="292"/>
        <end position="311"/>
    </location>
</feature>
<gene>
    <name evidence="9" type="ORF">FD35_GL000826</name>
</gene>
<keyword evidence="10" id="KW-1185">Reference proteome</keyword>
<evidence type="ECO:0000256" key="6">
    <source>
        <dbReference type="ARBA" id="ARBA00023136"/>
    </source>
</evidence>
<reference evidence="9 10" key="1">
    <citation type="journal article" date="2015" name="Genome Announc.">
        <title>Expanding the biotechnology potential of lactobacilli through comparative genomics of 213 strains and associated genera.</title>
        <authorList>
            <person name="Sun Z."/>
            <person name="Harris H.M."/>
            <person name="McCann A."/>
            <person name="Guo C."/>
            <person name="Argimon S."/>
            <person name="Zhang W."/>
            <person name="Yang X."/>
            <person name="Jeffery I.B."/>
            <person name="Cooney J.C."/>
            <person name="Kagawa T.F."/>
            <person name="Liu W."/>
            <person name="Song Y."/>
            <person name="Salvetti E."/>
            <person name="Wrobel A."/>
            <person name="Rasinkangas P."/>
            <person name="Parkhill J."/>
            <person name="Rea M.C."/>
            <person name="O'Sullivan O."/>
            <person name="Ritari J."/>
            <person name="Douillard F.P."/>
            <person name="Paul Ross R."/>
            <person name="Yang R."/>
            <person name="Briner A.E."/>
            <person name="Felis G.E."/>
            <person name="de Vos W.M."/>
            <person name="Barrangou R."/>
            <person name="Klaenhammer T.R."/>
            <person name="Caufield P.W."/>
            <person name="Cui Y."/>
            <person name="Zhang H."/>
            <person name="O'Toole P.W."/>
        </authorList>
    </citation>
    <scope>NUCLEOTIDE SEQUENCE [LARGE SCALE GENOMIC DNA]</scope>
    <source>
        <strain evidence="9 10">DSM 15814</strain>
    </source>
</reference>
<dbReference type="InterPro" id="IPR004638">
    <property type="entry name" value="EmrB-like"/>
</dbReference>
<evidence type="ECO:0000256" key="3">
    <source>
        <dbReference type="ARBA" id="ARBA00022475"/>
    </source>
</evidence>
<name>A0A0R1RJJ8_9LACO</name>
<dbReference type="PATRIC" id="fig|1114972.6.peg.832"/>
<comment type="caution">
    <text evidence="9">The sequence shown here is derived from an EMBL/GenBank/DDBJ whole genome shotgun (WGS) entry which is preliminary data.</text>
</comment>
<evidence type="ECO:0000256" key="7">
    <source>
        <dbReference type="SAM" id="Phobius"/>
    </source>
</evidence>
<dbReference type="SUPFAM" id="SSF103473">
    <property type="entry name" value="MFS general substrate transporter"/>
    <property type="match status" value="1"/>
</dbReference>
<keyword evidence="4 7" id="KW-0812">Transmembrane</keyword>
<feature type="transmembrane region" description="Helical" evidence="7">
    <location>
        <begin position="203"/>
        <end position="223"/>
    </location>
</feature>
<dbReference type="PROSITE" id="PS50850">
    <property type="entry name" value="MFS"/>
    <property type="match status" value="1"/>
</dbReference>
<organism evidence="9 10">
    <name type="scientific">Furfurilactobacillus rossiae DSM 15814</name>
    <dbReference type="NCBI Taxonomy" id="1114972"/>
    <lineage>
        <taxon>Bacteria</taxon>
        <taxon>Bacillati</taxon>
        <taxon>Bacillota</taxon>
        <taxon>Bacilli</taxon>
        <taxon>Lactobacillales</taxon>
        <taxon>Lactobacillaceae</taxon>
        <taxon>Furfurilactobacillus</taxon>
    </lineage>
</organism>
<evidence type="ECO:0000259" key="8">
    <source>
        <dbReference type="PROSITE" id="PS50850"/>
    </source>
</evidence>
<dbReference type="InterPro" id="IPR020846">
    <property type="entry name" value="MFS_dom"/>
</dbReference>
<feature type="transmembrane region" description="Helical" evidence="7">
    <location>
        <begin position="113"/>
        <end position="133"/>
    </location>
</feature>
<dbReference type="Proteomes" id="UP000051999">
    <property type="component" value="Unassembled WGS sequence"/>
</dbReference>
<accession>A0A0R1RJJ8</accession>
<feature type="transmembrane region" description="Helical" evidence="7">
    <location>
        <begin position="418"/>
        <end position="444"/>
    </location>
</feature>
<evidence type="ECO:0000256" key="5">
    <source>
        <dbReference type="ARBA" id="ARBA00022989"/>
    </source>
</evidence>
<dbReference type="InterPro" id="IPR011701">
    <property type="entry name" value="MFS"/>
</dbReference>
<dbReference type="PANTHER" id="PTHR42718">
    <property type="entry name" value="MAJOR FACILITATOR SUPERFAMILY MULTIDRUG TRANSPORTER MFSC"/>
    <property type="match status" value="1"/>
</dbReference>
<sequence length="541" mass="58781">MVQSILALTYLTVPTSQLTEAVTVLVSVTYLFHCQNDFYDCLHKCCSQGGFFVSNSSSEFKVVDANGKPYNRLLLIITMLIGTFSTFIVQTTLTTAFPTLMRTFNIDADSVQWLTTGFMLAMGITIPISAFLLQRYSSKALYLTAMAIFFVGTFICMIAPTFGVLLAGRLIEAVAVGITAPTFQTTMLTIFPPERRGSAMGLAGIVIGLAPAIGPTLSGWLLLNYSWRALFVVILPFPVIVFTLAIFTMRKIFPTKKTSADWVSVALSTIGFGSMLYAFSSVGSSSWTAPKVYITLIIGFVFVGLFIWRSLTIENPLLQLRVFKSPIYTLSVIEVAVVNMAMMGAEMVVPLYIQTVRGESAFHSGLILLPGALMMGIMSPITGRIFDRIGARRLAITGMFLLTIGTAFFVTLTETTPIIFVTILYTIRMFGISMVMMPVTTTGMNALPLSLMSHGTSVNNTGRQVFSSMGTAILISVLTNVTNSNMPAKSLLHSTPLTYGTHALSATLAGYHAAFLTATIFALIGLVLAFRIKPGNLRRRG</sequence>
<dbReference type="AlphaFoldDB" id="A0A0R1RJJ8"/>
<feature type="transmembrane region" description="Helical" evidence="7">
    <location>
        <begin position="140"/>
        <end position="167"/>
    </location>
</feature>
<dbReference type="Gene3D" id="1.20.1720.10">
    <property type="entry name" value="Multidrug resistance protein D"/>
    <property type="match status" value="1"/>
</dbReference>
<feature type="transmembrane region" description="Helical" evidence="7">
    <location>
        <begin position="229"/>
        <end position="248"/>
    </location>
</feature>
<dbReference type="NCBIfam" id="TIGR00711">
    <property type="entry name" value="efflux_EmrB"/>
    <property type="match status" value="1"/>
</dbReference>
<keyword evidence="3" id="KW-1003">Cell membrane</keyword>
<proteinExistence type="predicted"/>
<dbReference type="PANTHER" id="PTHR42718:SF24">
    <property type="entry name" value="MAJOR FACILITATOR SUPERFAMILY (MFS) PROFILE DOMAIN-CONTAINING PROTEIN"/>
    <property type="match status" value="1"/>
</dbReference>
<keyword evidence="6 7" id="KW-0472">Membrane</keyword>
<evidence type="ECO:0000256" key="1">
    <source>
        <dbReference type="ARBA" id="ARBA00004651"/>
    </source>
</evidence>
<dbReference type="Gene3D" id="1.20.1250.20">
    <property type="entry name" value="MFS general substrate transporter like domains"/>
    <property type="match status" value="1"/>
</dbReference>
<protein>
    <submittedName>
        <fullName evidence="9">Multidrug transport protein</fullName>
    </submittedName>
</protein>
<evidence type="ECO:0000256" key="2">
    <source>
        <dbReference type="ARBA" id="ARBA00022448"/>
    </source>
</evidence>
<feature type="transmembrane region" description="Helical" evidence="7">
    <location>
        <begin position="73"/>
        <end position="93"/>
    </location>
</feature>
<comment type="subcellular location">
    <subcellularLocation>
        <location evidence="1">Cell membrane</location>
        <topology evidence="1">Multi-pass membrane protein</topology>
    </subcellularLocation>
</comment>
<dbReference type="GO" id="GO:0022857">
    <property type="term" value="F:transmembrane transporter activity"/>
    <property type="evidence" value="ECO:0007669"/>
    <property type="project" value="InterPro"/>
</dbReference>
<feature type="transmembrane region" description="Helical" evidence="7">
    <location>
        <begin position="365"/>
        <end position="382"/>
    </location>
</feature>
<dbReference type="STRING" id="1114972.FD35_GL000826"/>
<feature type="transmembrane region" description="Helical" evidence="7">
    <location>
        <begin position="260"/>
        <end position="280"/>
    </location>
</feature>
<feature type="transmembrane region" description="Helical" evidence="7">
    <location>
        <begin position="503"/>
        <end position="530"/>
    </location>
</feature>
<evidence type="ECO:0000256" key="4">
    <source>
        <dbReference type="ARBA" id="ARBA00022692"/>
    </source>
</evidence>
<dbReference type="CDD" id="cd17503">
    <property type="entry name" value="MFS_LmrB_MDR_like"/>
    <property type="match status" value="1"/>
</dbReference>
<evidence type="ECO:0000313" key="9">
    <source>
        <dbReference type="EMBL" id="KRL53859.1"/>
    </source>
</evidence>
<dbReference type="InterPro" id="IPR036259">
    <property type="entry name" value="MFS_trans_sf"/>
</dbReference>
<dbReference type="GO" id="GO:0005886">
    <property type="term" value="C:plasma membrane"/>
    <property type="evidence" value="ECO:0007669"/>
    <property type="project" value="UniProtKB-SubCell"/>
</dbReference>
<keyword evidence="5 7" id="KW-1133">Transmembrane helix</keyword>
<dbReference type="eggNOG" id="COG2814">
    <property type="taxonomic scope" value="Bacteria"/>
</dbReference>
<evidence type="ECO:0000313" key="10">
    <source>
        <dbReference type="Proteomes" id="UP000051999"/>
    </source>
</evidence>